<comment type="similarity">
    <text evidence="1">Belongs to the universal stress protein A family.</text>
</comment>
<name>A0ABT9QZL9_9ACTN</name>
<accession>A0ABT9QZL9</accession>
<keyword evidence="4" id="KW-1185">Reference proteome</keyword>
<dbReference type="Gene3D" id="3.40.50.620">
    <property type="entry name" value="HUPs"/>
    <property type="match status" value="2"/>
</dbReference>
<sequence length="284" mass="29947">MTAHVAVGTDGSPSSQVTVGWAAADAARRGCALRIVHVSGPWTYDIPLQTPPGFRDSVTEHARGVLEAAATLARERAPRIEVETALETGRTVEVLRREAETAEQIVVGHRGRGGFAELMLGSVSLALAGHTAAPLVVVRGEPERTYGEIVVGFEGSAHSAAALEYAFEEATRRGARLHTVHTWQMPVTGQGAAAYTPLIEEIFDTERRVAADTLTPWRDKYPQVEVTQTAVCGHSVAVICEASRSADLAVVGSRGLGRLGSAVLGSVSHGVLHHARCPVAVVSA</sequence>
<dbReference type="InterPro" id="IPR006015">
    <property type="entry name" value="Universal_stress_UspA"/>
</dbReference>
<dbReference type="PANTHER" id="PTHR46553">
    <property type="entry name" value="ADENINE NUCLEOTIDE ALPHA HYDROLASES-LIKE SUPERFAMILY PROTEIN"/>
    <property type="match status" value="1"/>
</dbReference>
<reference evidence="3 4" key="1">
    <citation type="submission" date="2023-07" db="EMBL/GenBank/DDBJ databases">
        <title>Sequencing the genomes of 1000 actinobacteria strains.</title>
        <authorList>
            <person name="Klenk H.-P."/>
        </authorList>
    </citation>
    <scope>NUCLEOTIDE SEQUENCE [LARGE SCALE GENOMIC DNA]</scope>
    <source>
        <strain evidence="3 4">DSM 44109</strain>
    </source>
</reference>
<dbReference type="Pfam" id="PF00582">
    <property type="entry name" value="Usp"/>
    <property type="match status" value="2"/>
</dbReference>
<evidence type="ECO:0000259" key="2">
    <source>
        <dbReference type="Pfam" id="PF00582"/>
    </source>
</evidence>
<dbReference type="EMBL" id="JAUSRB010000001">
    <property type="protein sequence ID" value="MDP9862426.1"/>
    <property type="molecule type" value="Genomic_DNA"/>
</dbReference>
<evidence type="ECO:0000313" key="3">
    <source>
        <dbReference type="EMBL" id="MDP9862426.1"/>
    </source>
</evidence>
<dbReference type="Proteomes" id="UP001230426">
    <property type="component" value="Unassembled WGS sequence"/>
</dbReference>
<comment type="caution">
    <text evidence="3">The sequence shown here is derived from an EMBL/GenBank/DDBJ whole genome shotgun (WGS) entry which is preliminary data.</text>
</comment>
<dbReference type="InterPro" id="IPR006016">
    <property type="entry name" value="UspA"/>
</dbReference>
<evidence type="ECO:0000313" key="4">
    <source>
        <dbReference type="Proteomes" id="UP001230426"/>
    </source>
</evidence>
<feature type="domain" description="UspA" evidence="2">
    <location>
        <begin position="1"/>
        <end position="139"/>
    </location>
</feature>
<dbReference type="PRINTS" id="PR01438">
    <property type="entry name" value="UNVRSLSTRESS"/>
</dbReference>
<protein>
    <submittedName>
        <fullName evidence="3">Nucleotide-binding universal stress UspA family protein</fullName>
    </submittedName>
</protein>
<organism evidence="3 4">
    <name type="scientific">Streptosporangium brasiliense</name>
    <dbReference type="NCBI Taxonomy" id="47480"/>
    <lineage>
        <taxon>Bacteria</taxon>
        <taxon>Bacillati</taxon>
        <taxon>Actinomycetota</taxon>
        <taxon>Actinomycetes</taxon>
        <taxon>Streptosporangiales</taxon>
        <taxon>Streptosporangiaceae</taxon>
        <taxon>Streptosporangium</taxon>
    </lineage>
</organism>
<dbReference type="RefSeq" id="WP_306858477.1">
    <property type="nucleotide sequence ID" value="NZ_JAUSRB010000001.1"/>
</dbReference>
<feature type="domain" description="UspA" evidence="2">
    <location>
        <begin position="146"/>
        <end position="282"/>
    </location>
</feature>
<proteinExistence type="inferred from homology"/>
<dbReference type="SUPFAM" id="SSF52402">
    <property type="entry name" value="Adenine nucleotide alpha hydrolases-like"/>
    <property type="match status" value="2"/>
</dbReference>
<gene>
    <name evidence="3" type="ORF">J2S55_001685</name>
</gene>
<evidence type="ECO:0000256" key="1">
    <source>
        <dbReference type="ARBA" id="ARBA00008791"/>
    </source>
</evidence>
<dbReference type="PANTHER" id="PTHR46553:SF3">
    <property type="entry name" value="ADENINE NUCLEOTIDE ALPHA HYDROLASES-LIKE SUPERFAMILY PROTEIN"/>
    <property type="match status" value="1"/>
</dbReference>
<dbReference type="InterPro" id="IPR014729">
    <property type="entry name" value="Rossmann-like_a/b/a_fold"/>
</dbReference>